<accession>A7NRM4</accession>
<keyword evidence="3" id="KW-0238">DNA-binding</keyword>
<dbReference type="GO" id="GO:0003677">
    <property type="term" value="F:DNA binding"/>
    <property type="evidence" value="ECO:0007669"/>
    <property type="project" value="UniProtKB-KW"/>
</dbReference>
<evidence type="ECO:0000256" key="3">
    <source>
        <dbReference type="ARBA" id="ARBA00023125"/>
    </source>
</evidence>
<keyword evidence="2" id="KW-0731">Sigma factor</keyword>
<keyword evidence="4" id="KW-0804">Transcription</keyword>
<dbReference type="SUPFAM" id="SSF88659">
    <property type="entry name" value="Sigma3 and sigma4 domains of RNA polymerase sigma factors"/>
    <property type="match status" value="1"/>
</dbReference>
<organism evidence="6 7">
    <name type="scientific">Roseiflexus castenholzii (strain DSM 13941 / HLO8)</name>
    <dbReference type="NCBI Taxonomy" id="383372"/>
    <lineage>
        <taxon>Bacteria</taxon>
        <taxon>Bacillati</taxon>
        <taxon>Chloroflexota</taxon>
        <taxon>Chloroflexia</taxon>
        <taxon>Chloroflexales</taxon>
        <taxon>Roseiflexineae</taxon>
        <taxon>Roseiflexaceae</taxon>
        <taxon>Roseiflexus</taxon>
    </lineage>
</organism>
<dbReference type="Pfam" id="PF08281">
    <property type="entry name" value="Sigma70_r4_2"/>
    <property type="match status" value="1"/>
</dbReference>
<dbReference type="AlphaFoldDB" id="A7NRM4"/>
<reference evidence="6 7" key="1">
    <citation type="submission" date="2007-08" db="EMBL/GenBank/DDBJ databases">
        <title>Complete sequence of Roseiflexus castenholzii DSM 13941.</title>
        <authorList>
            <consortium name="US DOE Joint Genome Institute"/>
            <person name="Copeland A."/>
            <person name="Lucas S."/>
            <person name="Lapidus A."/>
            <person name="Barry K."/>
            <person name="Glavina del Rio T."/>
            <person name="Dalin E."/>
            <person name="Tice H."/>
            <person name="Pitluck S."/>
            <person name="Thompson L.S."/>
            <person name="Brettin T."/>
            <person name="Bruce D."/>
            <person name="Detter J.C."/>
            <person name="Han C."/>
            <person name="Tapia R."/>
            <person name="Schmutz J."/>
            <person name="Larimer F."/>
            <person name="Land M."/>
            <person name="Hauser L."/>
            <person name="Kyrpides N."/>
            <person name="Mikhailova N."/>
            <person name="Bryant D.A."/>
            <person name="Hanada S."/>
            <person name="Tsukatani Y."/>
            <person name="Richardson P."/>
        </authorList>
    </citation>
    <scope>NUCLEOTIDE SEQUENCE [LARGE SCALE GENOMIC DNA]</scope>
    <source>
        <strain evidence="7">DSM 13941 / HLO8</strain>
    </source>
</reference>
<sequence length="220" mass="25050">MAVDGMEQKRSWHEVVQECQDRVSRLRVVLTTGGAMPPEHKADLDAVILAVRNWIYGRARRLGLDEDARNDVLLEFIQQLHRDLRSPGFGSMERRFGAYVSTTVNRILYERKNRQQNILSFIESLDAPFGDDGPPLHEVIEDPTPARLAEEHDEEQVRKRLYEAIAALPEIERAVVTHRLSEVRGIDIAQMLGMSPANVSRIYKRAINRLRQALTAGESS</sequence>
<dbReference type="KEGG" id="rca:Rcas_4190"/>
<dbReference type="HOGENOM" id="CLU_1255163_0_0_0"/>
<dbReference type="InterPro" id="IPR013249">
    <property type="entry name" value="RNA_pol_sigma70_r4_t2"/>
</dbReference>
<evidence type="ECO:0000313" key="6">
    <source>
        <dbReference type="EMBL" id="ABU60220.1"/>
    </source>
</evidence>
<dbReference type="Proteomes" id="UP000000263">
    <property type="component" value="Chromosome"/>
</dbReference>
<dbReference type="NCBIfam" id="TIGR02937">
    <property type="entry name" value="sigma70-ECF"/>
    <property type="match status" value="1"/>
</dbReference>
<keyword evidence="1" id="KW-0805">Transcription regulation</keyword>
<dbReference type="Gene3D" id="1.20.140.160">
    <property type="match status" value="1"/>
</dbReference>
<keyword evidence="7" id="KW-1185">Reference proteome</keyword>
<protein>
    <submittedName>
        <fullName evidence="6">Putative RNA polymerase, sigma 28 subunit, FliA/WhiG family</fullName>
    </submittedName>
</protein>
<evidence type="ECO:0000256" key="2">
    <source>
        <dbReference type="ARBA" id="ARBA00023082"/>
    </source>
</evidence>
<feature type="domain" description="RNA polymerase sigma factor 70 region 4 type 2" evidence="5">
    <location>
        <begin position="159"/>
        <end position="210"/>
    </location>
</feature>
<dbReference type="eggNOG" id="COG1595">
    <property type="taxonomic scope" value="Bacteria"/>
</dbReference>
<dbReference type="EMBL" id="CP000804">
    <property type="protein sequence ID" value="ABU60220.1"/>
    <property type="molecule type" value="Genomic_DNA"/>
</dbReference>
<dbReference type="InterPro" id="IPR013324">
    <property type="entry name" value="RNA_pol_sigma_r3/r4-like"/>
</dbReference>
<evidence type="ECO:0000256" key="1">
    <source>
        <dbReference type="ARBA" id="ARBA00023015"/>
    </source>
</evidence>
<dbReference type="GO" id="GO:0016987">
    <property type="term" value="F:sigma factor activity"/>
    <property type="evidence" value="ECO:0007669"/>
    <property type="project" value="UniProtKB-KW"/>
</dbReference>
<dbReference type="PANTHER" id="PTHR30385">
    <property type="entry name" value="SIGMA FACTOR F FLAGELLAR"/>
    <property type="match status" value="1"/>
</dbReference>
<gene>
    <name evidence="6" type="ordered locus">Rcas_4190</name>
</gene>
<name>A7NRM4_ROSCS</name>
<evidence type="ECO:0000259" key="5">
    <source>
        <dbReference type="Pfam" id="PF08281"/>
    </source>
</evidence>
<evidence type="ECO:0000256" key="4">
    <source>
        <dbReference type="ARBA" id="ARBA00023163"/>
    </source>
</evidence>
<dbReference type="GO" id="GO:0006352">
    <property type="term" value="P:DNA-templated transcription initiation"/>
    <property type="evidence" value="ECO:0007669"/>
    <property type="project" value="InterPro"/>
</dbReference>
<dbReference type="InterPro" id="IPR014284">
    <property type="entry name" value="RNA_pol_sigma-70_dom"/>
</dbReference>
<evidence type="ECO:0000313" key="7">
    <source>
        <dbReference type="Proteomes" id="UP000000263"/>
    </source>
</evidence>
<proteinExistence type="predicted"/>